<keyword evidence="2" id="KW-1185">Reference proteome</keyword>
<sequence>MPYPLGGYQSRTSLSRLHRRATPGGFLLLGEGCRSSAFWRWQPESLTLAGIPAALSQVAAGTVAVADGLDAASKCLD</sequence>
<dbReference type="Proteomes" id="UP000192284">
    <property type="component" value="Unassembled WGS sequence"/>
</dbReference>
<proteinExistence type="predicted"/>
<organism evidence="1 2">
    <name type="scientific">Mycobacterium angelicum</name>
    <dbReference type="NCBI Taxonomy" id="470074"/>
    <lineage>
        <taxon>Bacteria</taxon>
        <taxon>Bacillati</taxon>
        <taxon>Actinomycetota</taxon>
        <taxon>Actinomycetes</taxon>
        <taxon>Mycobacteriales</taxon>
        <taxon>Mycobacteriaceae</taxon>
        <taxon>Mycobacterium</taxon>
    </lineage>
</organism>
<gene>
    <name evidence="1" type="ORF">BST12_15565</name>
</gene>
<protein>
    <submittedName>
        <fullName evidence="1">Uncharacterized protein</fullName>
    </submittedName>
</protein>
<accession>A0A1W9ZRP3</accession>
<name>A0A1W9ZRP3_MYCAN</name>
<evidence type="ECO:0000313" key="2">
    <source>
        <dbReference type="Proteomes" id="UP000192284"/>
    </source>
</evidence>
<dbReference type="EMBL" id="MVHE01000023">
    <property type="protein sequence ID" value="ORA20305.1"/>
    <property type="molecule type" value="Genomic_DNA"/>
</dbReference>
<comment type="caution">
    <text evidence="1">The sequence shown here is derived from an EMBL/GenBank/DDBJ whole genome shotgun (WGS) entry which is preliminary data.</text>
</comment>
<reference evidence="1 2" key="1">
    <citation type="submission" date="2017-02" db="EMBL/GenBank/DDBJ databases">
        <title>The new phylogeny of genus Mycobacterium.</title>
        <authorList>
            <person name="Tortoli E."/>
            <person name="Trovato A."/>
            <person name="Cirillo D.M."/>
        </authorList>
    </citation>
    <scope>NUCLEOTIDE SEQUENCE [LARGE SCALE GENOMIC DNA]</scope>
    <source>
        <strain evidence="1 2">DSM 45057</strain>
    </source>
</reference>
<evidence type="ECO:0000313" key="1">
    <source>
        <dbReference type="EMBL" id="ORA20305.1"/>
    </source>
</evidence>
<dbReference type="AlphaFoldDB" id="A0A1W9ZRP3"/>